<gene>
    <name evidence="1" type="ORF">IAB59_03165</name>
</gene>
<dbReference type="EMBL" id="DVKQ01000041">
    <property type="protein sequence ID" value="HIT37464.1"/>
    <property type="molecule type" value="Genomic_DNA"/>
</dbReference>
<evidence type="ECO:0000313" key="2">
    <source>
        <dbReference type="Proteomes" id="UP000886833"/>
    </source>
</evidence>
<accession>A0A9D1KBC9</accession>
<protein>
    <submittedName>
        <fullName evidence="1">Uncharacterized protein</fullName>
    </submittedName>
</protein>
<organism evidence="1 2">
    <name type="scientific">Candidatus Onthousia faecipullorum</name>
    <dbReference type="NCBI Taxonomy" id="2840887"/>
    <lineage>
        <taxon>Bacteria</taxon>
        <taxon>Bacillati</taxon>
        <taxon>Bacillota</taxon>
        <taxon>Bacilli</taxon>
        <taxon>Candidatus Onthousia</taxon>
    </lineage>
</organism>
<dbReference type="AlphaFoldDB" id="A0A9D1KBC9"/>
<sequence length="53" mass="5953">MPIVTNGGWLGHTIDDIKKYCSNVTNELVLKFDGDKLVTNRSAIDKFIEEANK</sequence>
<reference evidence="1" key="2">
    <citation type="journal article" date="2021" name="PeerJ">
        <title>Extensive microbial diversity within the chicken gut microbiome revealed by metagenomics and culture.</title>
        <authorList>
            <person name="Gilroy R."/>
            <person name="Ravi A."/>
            <person name="Getino M."/>
            <person name="Pursley I."/>
            <person name="Horton D.L."/>
            <person name="Alikhan N.F."/>
            <person name="Baker D."/>
            <person name="Gharbi K."/>
            <person name="Hall N."/>
            <person name="Watson M."/>
            <person name="Adriaenssens E.M."/>
            <person name="Foster-Nyarko E."/>
            <person name="Jarju S."/>
            <person name="Secka A."/>
            <person name="Antonio M."/>
            <person name="Oren A."/>
            <person name="Chaudhuri R.R."/>
            <person name="La Ragione R."/>
            <person name="Hildebrand F."/>
            <person name="Pallen M.J."/>
        </authorList>
    </citation>
    <scope>NUCLEOTIDE SEQUENCE</scope>
    <source>
        <strain evidence="1">CHK195-26880</strain>
    </source>
</reference>
<name>A0A9D1KBC9_9FIRM</name>
<comment type="caution">
    <text evidence="1">The sequence shown here is derived from an EMBL/GenBank/DDBJ whole genome shotgun (WGS) entry which is preliminary data.</text>
</comment>
<dbReference type="Proteomes" id="UP000886833">
    <property type="component" value="Unassembled WGS sequence"/>
</dbReference>
<reference evidence="1" key="1">
    <citation type="submission" date="2020-10" db="EMBL/GenBank/DDBJ databases">
        <authorList>
            <person name="Gilroy R."/>
        </authorList>
    </citation>
    <scope>NUCLEOTIDE SEQUENCE</scope>
    <source>
        <strain evidence="1">CHK195-26880</strain>
    </source>
</reference>
<proteinExistence type="predicted"/>
<evidence type="ECO:0000313" key="1">
    <source>
        <dbReference type="EMBL" id="HIT37464.1"/>
    </source>
</evidence>